<protein>
    <submittedName>
        <fullName evidence="12">S8 family serine peptidase</fullName>
    </submittedName>
</protein>
<evidence type="ECO:0000313" key="12">
    <source>
        <dbReference type="EMBL" id="GAA1727290.1"/>
    </source>
</evidence>
<dbReference type="Gene3D" id="3.50.30.30">
    <property type="match status" value="1"/>
</dbReference>
<keyword evidence="2" id="KW-0964">Secreted</keyword>
<keyword evidence="13" id="KW-1185">Reference proteome</keyword>
<keyword evidence="4 9" id="KW-0732">Signal</keyword>
<feature type="active site" description="Charge relay system" evidence="7">
    <location>
        <position position="261"/>
    </location>
</feature>
<gene>
    <name evidence="12" type="ORF">GCM10009809_23760</name>
</gene>
<evidence type="ECO:0000256" key="8">
    <source>
        <dbReference type="RuleBase" id="RU003355"/>
    </source>
</evidence>
<dbReference type="EMBL" id="BAAAPM010000004">
    <property type="protein sequence ID" value="GAA1727290.1"/>
    <property type="molecule type" value="Genomic_DNA"/>
</dbReference>
<sequence>MRDRGARARASGPRRAAGGAVGTLSAVALVAALAAPPGAAAPAADVAPAAETERARQASATLVTLVTGDRVRVTTRADGSQGPVQILPAERPHGAPVAFRQVAVGDSHYVIPTDVQALVPERLDRDLFDVRLLADEGRTGALPVIVQPAPRGDGATTMRAPDWASLGVDAERTLESIGAVAGDVDVSTTADGPAPSWALLDALGADAAARPRASSAGAPIAKVWLDRRVEPLDADSMPQIGAPRAWEAGHTGQGVTVGVVDTGIDAAHPDLDEGVVAATRDFTGSGAGDQVGHGTHVASIVAGSGEASDGANRGVAPGARLLDAKVLTPEGGDTSWVIDGMEWAAEQGADVLNLSLGEPGHYTDGSDPASLAVDALSEEYGLLAVAAAGNEGPEPGTIPTLGTASSALTVAAVDDADRVADFSSVGPRTDGALKPDIAAPGVGIVAARAAGTTLDEPVDDLHVAASGTSMAAPHVAGAAAVVASARPDLTGQELKSVLMASAQHPRPNSVWQEGAGRAWIPGALAQTVTSDPPSLSFGITAYPQDEAEPVTETVTYRNPGDVDLGLDLTLAVRGPGNAAVPAGTMTASATHLVVPAGGTASVDLTLDAARVPPGAYGGALVARSAEGDRVRTAVGFVNESEKYDLTIRATDVDGSPATSDDRLVLQNAADPFDDLWLEPEFSGGVATVRVDPGEYYLAGFFEARDRGASWPHSVTAVADPTIEVAGDTTVRLDVARRARPLDVTTHRETHDAGKDLSFYRLVDGEYNGTVGVTYSGYSDDLVAPSFYALPTEKVRGNVEFELVSLTQLRQPVLDVEVRDGTGNVPATTVPGSVPVVGRDRVRLVDGRSLGDGGTPDARARGRYVLVTQGSVQAKAEAAEAAGAAGVIVRSNGFGTIPGSVSGVGIPVLATDRDTGDGMISVLESGDPVRLSVRGRDQARYVYDTVVEHVGQVPDRDLHTHAGPRNLARLDMDYRAMSDGGQVQVTPIIVRDGRQGVFGIASDLVAPTNRAEYVTATEGVRWYHQVMPRHTGPFLASAFESVIRGYEPGDRASDVWLAQAHHGGFSSPRLGTYDGAGGASAVRDFDSFAFELPLWVDDAGHAVPIALPSEEQARVRMRLWQDGTKVLDRPDTFGWLFGLPEEPTRYRLRADVARSTPWWQLSTRVATEWAFTSAFADDRVVLPLLQVDYGLSLDRRNQGGRTERLRLSVSHQEGSARSEVRGLRLWSSPDDGATWTPVDVRERVGGFAATVRVPRGTEHVSLRAEAWDAAGSRIKETVVRAYAVR</sequence>
<evidence type="ECO:0000313" key="13">
    <source>
        <dbReference type="Proteomes" id="UP001501138"/>
    </source>
</evidence>
<dbReference type="Proteomes" id="UP001501138">
    <property type="component" value="Unassembled WGS sequence"/>
</dbReference>
<dbReference type="InterPro" id="IPR003137">
    <property type="entry name" value="PA_domain"/>
</dbReference>
<keyword evidence="3 7" id="KW-0645">Protease</keyword>
<dbReference type="Gene3D" id="3.40.50.200">
    <property type="entry name" value="Peptidase S8/S53 domain"/>
    <property type="match status" value="1"/>
</dbReference>
<dbReference type="PROSITE" id="PS00137">
    <property type="entry name" value="SUBTILASE_HIS"/>
    <property type="match status" value="1"/>
</dbReference>
<evidence type="ECO:0000256" key="5">
    <source>
        <dbReference type="ARBA" id="ARBA00022801"/>
    </source>
</evidence>
<keyword evidence="5 7" id="KW-0378">Hydrolase</keyword>
<accession>A0ABN2JI59</accession>
<evidence type="ECO:0000256" key="6">
    <source>
        <dbReference type="ARBA" id="ARBA00022825"/>
    </source>
</evidence>
<dbReference type="PROSITE" id="PS51892">
    <property type="entry name" value="SUBTILASE"/>
    <property type="match status" value="1"/>
</dbReference>
<feature type="signal peptide" evidence="9">
    <location>
        <begin position="1"/>
        <end position="34"/>
    </location>
</feature>
<dbReference type="InterPro" id="IPR000209">
    <property type="entry name" value="Peptidase_S8/S53_dom"/>
</dbReference>
<comment type="caution">
    <text evidence="12">The sequence shown here is derived from an EMBL/GenBank/DDBJ whole genome shotgun (WGS) entry which is preliminary data.</text>
</comment>
<name>A0ABN2JI59_9MICO</name>
<dbReference type="InterPro" id="IPR022398">
    <property type="entry name" value="Peptidase_S8_His-AS"/>
</dbReference>
<evidence type="ECO:0000256" key="7">
    <source>
        <dbReference type="PROSITE-ProRule" id="PRU01240"/>
    </source>
</evidence>
<evidence type="ECO:0000259" key="10">
    <source>
        <dbReference type="Pfam" id="PF00082"/>
    </source>
</evidence>
<reference evidence="12 13" key="1">
    <citation type="journal article" date="2019" name="Int. J. Syst. Evol. Microbiol.">
        <title>The Global Catalogue of Microorganisms (GCM) 10K type strain sequencing project: providing services to taxonomists for standard genome sequencing and annotation.</title>
        <authorList>
            <consortium name="The Broad Institute Genomics Platform"/>
            <consortium name="The Broad Institute Genome Sequencing Center for Infectious Disease"/>
            <person name="Wu L."/>
            <person name="Ma J."/>
        </authorList>
    </citation>
    <scope>NUCLEOTIDE SEQUENCE [LARGE SCALE GENOMIC DNA]</scope>
    <source>
        <strain evidence="12 13">JCM 15589</strain>
    </source>
</reference>
<feature type="active site" description="Charge relay system" evidence="7">
    <location>
        <position position="469"/>
    </location>
</feature>
<dbReference type="InterPro" id="IPR050131">
    <property type="entry name" value="Peptidase_S8_subtilisin-like"/>
</dbReference>
<dbReference type="PANTHER" id="PTHR43806:SF11">
    <property type="entry name" value="CEREVISIN-RELATED"/>
    <property type="match status" value="1"/>
</dbReference>
<keyword evidence="6 7" id="KW-0720">Serine protease</keyword>
<dbReference type="PANTHER" id="PTHR43806">
    <property type="entry name" value="PEPTIDASE S8"/>
    <property type="match status" value="1"/>
</dbReference>
<proteinExistence type="inferred from homology"/>
<comment type="similarity">
    <text evidence="1 7 8">Belongs to the peptidase S8 family.</text>
</comment>
<dbReference type="InterPro" id="IPR036852">
    <property type="entry name" value="Peptidase_S8/S53_dom_sf"/>
</dbReference>
<evidence type="ECO:0000256" key="1">
    <source>
        <dbReference type="ARBA" id="ARBA00011073"/>
    </source>
</evidence>
<evidence type="ECO:0000256" key="9">
    <source>
        <dbReference type="SAM" id="SignalP"/>
    </source>
</evidence>
<feature type="domain" description="Peptidase S8/S53" evidence="10">
    <location>
        <begin position="252"/>
        <end position="503"/>
    </location>
</feature>
<keyword evidence="2" id="KW-0134">Cell wall</keyword>
<dbReference type="RefSeq" id="WP_344248661.1">
    <property type="nucleotide sequence ID" value="NZ_BAAAPM010000004.1"/>
</dbReference>
<feature type="active site" description="Charge relay system" evidence="7">
    <location>
        <position position="293"/>
    </location>
</feature>
<feature type="domain" description="PA" evidence="11">
    <location>
        <begin position="845"/>
        <end position="916"/>
    </location>
</feature>
<dbReference type="Pfam" id="PF00082">
    <property type="entry name" value="Peptidase_S8"/>
    <property type="match status" value="1"/>
</dbReference>
<evidence type="ECO:0000256" key="3">
    <source>
        <dbReference type="ARBA" id="ARBA00022670"/>
    </source>
</evidence>
<organism evidence="12 13">
    <name type="scientific">Isoptericola hypogeus</name>
    <dbReference type="NCBI Taxonomy" id="300179"/>
    <lineage>
        <taxon>Bacteria</taxon>
        <taxon>Bacillati</taxon>
        <taxon>Actinomycetota</taxon>
        <taxon>Actinomycetes</taxon>
        <taxon>Micrococcales</taxon>
        <taxon>Promicromonosporaceae</taxon>
        <taxon>Isoptericola</taxon>
    </lineage>
</organism>
<evidence type="ECO:0000259" key="11">
    <source>
        <dbReference type="Pfam" id="PF02225"/>
    </source>
</evidence>
<dbReference type="PROSITE" id="PS00136">
    <property type="entry name" value="SUBTILASE_ASP"/>
    <property type="match status" value="1"/>
</dbReference>
<dbReference type="InterPro" id="IPR023828">
    <property type="entry name" value="Peptidase_S8_Ser-AS"/>
</dbReference>
<dbReference type="InterPro" id="IPR015500">
    <property type="entry name" value="Peptidase_S8_subtilisin-rel"/>
</dbReference>
<feature type="chain" id="PRO_5046141117" evidence="9">
    <location>
        <begin position="35"/>
        <end position="1284"/>
    </location>
</feature>
<dbReference type="PRINTS" id="PR00723">
    <property type="entry name" value="SUBTILISIN"/>
</dbReference>
<dbReference type="SUPFAM" id="SSF52743">
    <property type="entry name" value="Subtilisin-like"/>
    <property type="match status" value="1"/>
</dbReference>
<dbReference type="Pfam" id="PF02225">
    <property type="entry name" value="PA"/>
    <property type="match status" value="1"/>
</dbReference>
<dbReference type="PROSITE" id="PS00138">
    <property type="entry name" value="SUBTILASE_SER"/>
    <property type="match status" value="1"/>
</dbReference>
<evidence type="ECO:0000256" key="2">
    <source>
        <dbReference type="ARBA" id="ARBA00022512"/>
    </source>
</evidence>
<evidence type="ECO:0000256" key="4">
    <source>
        <dbReference type="ARBA" id="ARBA00022729"/>
    </source>
</evidence>
<dbReference type="InterPro" id="IPR023827">
    <property type="entry name" value="Peptidase_S8_Asp-AS"/>
</dbReference>